<evidence type="ECO:0000313" key="4">
    <source>
        <dbReference type="EMBL" id="KAH3830450.1"/>
    </source>
</evidence>
<dbReference type="GO" id="GO:0007168">
    <property type="term" value="P:receptor guanylyl cyclase signaling pathway"/>
    <property type="evidence" value="ECO:0007669"/>
    <property type="project" value="TreeGrafter"/>
</dbReference>
<keyword evidence="1" id="KW-0547">Nucleotide-binding</keyword>
<dbReference type="PANTHER" id="PTHR11920:SF494">
    <property type="entry name" value="ATRIAL NATRIURETIC PEPTIDE RECEPTOR 2"/>
    <property type="match status" value="1"/>
</dbReference>
<dbReference type="GO" id="GO:0001653">
    <property type="term" value="F:peptide receptor activity"/>
    <property type="evidence" value="ECO:0007669"/>
    <property type="project" value="TreeGrafter"/>
</dbReference>
<dbReference type="EMBL" id="JAIWYP010000004">
    <property type="protein sequence ID" value="KAH3830449.1"/>
    <property type="molecule type" value="Genomic_DNA"/>
</dbReference>
<dbReference type="InterPro" id="IPR050401">
    <property type="entry name" value="Cyclic_nucleotide_synthase"/>
</dbReference>
<reference evidence="4" key="2">
    <citation type="submission" date="2020-11" db="EMBL/GenBank/DDBJ databases">
        <authorList>
            <person name="McCartney M.A."/>
            <person name="Auch B."/>
            <person name="Kono T."/>
            <person name="Mallez S."/>
            <person name="Becker A."/>
            <person name="Gohl D.M."/>
            <person name="Silverstein K.A.T."/>
            <person name="Koren S."/>
            <person name="Bechman K.B."/>
            <person name="Herman A."/>
            <person name="Abrahante J.E."/>
            <person name="Garbe J."/>
        </authorList>
    </citation>
    <scope>NUCLEOTIDE SEQUENCE</scope>
    <source>
        <strain evidence="4">Duluth1</strain>
        <tissue evidence="4">Whole animal</tissue>
    </source>
</reference>
<accession>A0A9D4JZE6</accession>
<dbReference type="PANTHER" id="PTHR11920">
    <property type="entry name" value="GUANYLYL CYCLASE"/>
    <property type="match status" value="1"/>
</dbReference>
<keyword evidence="5" id="KW-1185">Reference proteome</keyword>
<dbReference type="GO" id="GO:0005886">
    <property type="term" value="C:plasma membrane"/>
    <property type="evidence" value="ECO:0007669"/>
    <property type="project" value="TreeGrafter"/>
</dbReference>
<evidence type="ECO:0000313" key="3">
    <source>
        <dbReference type="EMBL" id="KAH3830449.1"/>
    </source>
</evidence>
<reference evidence="4" key="1">
    <citation type="journal article" date="2019" name="bioRxiv">
        <title>The Genome of the Zebra Mussel, Dreissena polymorpha: A Resource for Invasive Species Research.</title>
        <authorList>
            <person name="McCartney M.A."/>
            <person name="Auch B."/>
            <person name="Kono T."/>
            <person name="Mallez S."/>
            <person name="Zhang Y."/>
            <person name="Obille A."/>
            <person name="Becker A."/>
            <person name="Abrahante J.E."/>
            <person name="Garbe J."/>
            <person name="Badalamenti J.P."/>
            <person name="Herman A."/>
            <person name="Mangelson H."/>
            <person name="Liachko I."/>
            <person name="Sullivan S."/>
            <person name="Sone E.D."/>
            <person name="Koren S."/>
            <person name="Silverstein K.A.T."/>
            <person name="Beckman K.B."/>
            <person name="Gohl D.M."/>
        </authorList>
    </citation>
    <scope>NUCLEOTIDE SEQUENCE</scope>
    <source>
        <strain evidence="4">Duluth1</strain>
        <tissue evidence="4">Whole animal</tissue>
    </source>
</reference>
<sequence>MISAQCVIYHRNNGDSKNVLDVLLQRMEQYANNLESMVEEKTQAFLEEKKRSEELLYKVLPR</sequence>
<dbReference type="GO" id="GO:0004016">
    <property type="term" value="F:adenylate cyclase activity"/>
    <property type="evidence" value="ECO:0007669"/>
    <property type="project" value="TreeGrafter"/>
</dbReference>
<organism evidence="4 5">
    <name type="scientific">Dreissena polymorpha</name>
    <name type="common">Zebra mussel</name>
    <name type="synonym">Mytilus polymorpha</name>
    <dbReference type="NCBI Taxonomy" id="45954"/>
    <lineage>
        <taxon>Eukaryota</taxon>
        <taxon>Metazoa</taxon>
        <taxon>Spiralia</taxon>
        <taxon>Lophotrochozoa</taxon>
        <taxon>Mollusca</taxon>
        <taxon>Bivalvia</taxon>
        <taxon>Autobranchia</taxon>
        <taxon>Heteroconchia</taxon>
        <taxon>Euheterodonta</taxon>
        <taxon>Imparidentia</taxon>
        <taxon>Neoheterodontei</taxon>
        <taxon>Myida</taxon>
        <taxon>Dreissenoidea</taxon>
        <taxon>Dreissenidae</taxon>
        <taxon>Dreissena</taxon>
    </lineage>
</organism>
<dbReference type="EMBL" id="JAIWYP010000004">
    <property type="protein sequence ID" value="KAH3830450.1"/>
    <property type="molecule type" value="Genomic_DNA"/>
</dbReference>
<proteinExistence type="predicted"/>
<name>A0A9D4JZE6_DREPO</name>
<keyword evidence="2" id="KW-0456">Lyase</keyword>
<comment type="caution">
    <text evidence="4">The sequence shown here is derived from an EMBL/GenBank/DDBJ whole genome shotgun (WGS) entry which is preliminary data.</text>
</comment>
<dbReference type="GO" id="GO:0000166">
    <property type="term" value="F:nucleotide binding"/>
    <property type="evidence" value="ECO:0007669"/>
    <property type="project" value="UniProtKB-KW"/>
</dbReference>
<evidence type="ECO:0000256" key="2">
    <source>
        <dbReference type="ARBA" id="ARBA00023239"/>
    </source>
</evidence>
<dbReference type="AlphaFoldDB" id="A0A9D4JZE6"/>
<dbReference type="Proteomes" id="UP000828390">
    <property type="component" value="Unassembled WGS sequence"/>
</dbReference>
<evidence type="ECO:0000313" key="5">
    <source>
        <dbReference type="Proteomes" id="UP000828390"/>
    </source>
</evidence>
<gene>
    <name evidence="3" type="ORF">DPMN_103693</name>
    <name evidence="4" type="ORF">DPMN_103694</name>
</gene>
<dbReference type="GO" id="GO:0004383">
    <property type="term" value="F:guanylate cyclase activity"/>
    <property type="evidence" value="ECO:0007669"/>
    <property type="project" value="TreeGrafter"/>
</dbReference>
<evidence type="ECO:0000256" key="1">
    <source>
        <dbReference type="ARBA" id="ARBA00022741"/>
    </source>
</evidence>
<protein>
    <submittedName>
        <fullName evidence="4">Uncharacterized protein</fullName>
    </submittedName>
</protein>
<dbReference type="Gene3D" id="6.10.250.780">
    <property type="match status" value="1"/>
</dbReference>